<keyword evidence="2" id="KW-1185">Reference proteome</keyword>
<dbReference type="OrthoDB" id="3724701at2759"/>
<name>A0A163AZV8_DIDRA</name>
<organism evidence="1 2">
    <name type="scientific">Didymella rabiei</name>
    <name type="common">Chickpea ascochyta blight fungus</name>
    <name type="synonym">Mycosphaerella rabiei</name>
    <dbReference type="NCBI Taxonomy" id="5454"/>
    <lineage>
        <taxon>Eukaryota</taxon>
        <taxon>Fungi</taxon>
        <taxon>Dikarya</taxon>
        <taxon>Ascomycota</taxon>
        <taxon>Pezizomycotina</taxon>
        <taxon>Dothideomycetes</taxon>
        <taxon>Pleosporomycetidae</taxon>
        <taxon>Pleosporales</taxon>
        <taxon>Pleosporineae</taxon>
        <taxon>Didymellaceae</taxon>
        <taxon>Ascochyta</taxon>
    </lineage>
</organism>
<proteinExistence type="predicted"/>
<dbReference type="AlphaFoldDB" id="A0A163AZV8"/>
<reference evidence="1 2" key="1">
    <citation type="journal article" date="2016" name="Sci. Rep.">
        <title>Draft genome sequencing and secretome analysis of fungal phytopathogen Ascochyta rabiei provides insight into the necrotrophic effector repertoire.</title>
        <authorList>
            <person name="Verma S."/>
            <person name="Gazara R.K."/>
            <person name="Nizam S."/>
            <person name="Parween S."/>
            <person name="Chattopadhyay D."/>
            <person name="Verma P.K."/>
        </authorList>
    </citation>
    <scope>NUCLEOTIDE SEQUENCE [LARGE SCALE GENOMIC DNA]</scope>
    <source>
        <strain evidence="1 2">ArDII</strain>
    </source>
</reference>
<dbReference type="PANTHER" id="PTHR42354">
    <property type="entry name" value="C2H2-TYPE DOMAIN-CONTAINING PROTEIN"/>
    <property type="match status" value="1"/>
</dbReference>
<dbReference type="EMBL" id="JYNV01000244">
    <property type="protein sequence ID" value="KZM21491.1"/>
    <property type="molecule type" value="Genomic_DNA"/>
</dbReference>
<evidence type="ECO:0000313" key="1">
    <source>
        <dbReference type="EMBL" id="KZM21491.1"/>
    </source>
</evidence>
<comment type="caution">
    <text evidence="1">The sequence shown here is derived from an EMBL/GenBank/DDBJ whole genome shotgun (WGS) entry which is preliminary data.</text>
</comment>
<gene>
    <name evidence="1" type="ORF">ST47_g7448</name>
</gene>
<accession>A0A163AZV8</accession>
<protein>
    <submittedName>
        <fullName evidence="1">Uncharacterized protein</fullName>
    </submittedName>
</protein>
<dbReference type="Proteomes" id="UP000076837">
    <property type="component" value="Unassembled WGS sequence"/>
</dbReference>
<dbReference type="PANTHER" id="PTHR42354:SF1">
    <property type="entry name" value="C2H2-TYPE DOMAIN-CONTAINING PROTEIN"/>
    <property type="match status" value="1"/>
</dbReference>
<sequence length="331" mass="37849">MTTAWNKSQHTSFLLWDIDREFQNAYELYEQLRAKSGQKRSAWSRLAARSPDDDLAKALSLGREVRIFMQTGKKRFGSRFEQGDSTCHTALEAQLIRIQYEVRELLCDSAVSQAVSIPYDEIITTSRSIRRICLEALYAQFDRFSTPTSLLYLPPPRFKVQYCTFAEQLREDLISSEGSSLQTKRLRPRDRHDDREICPDCDTCVSVATHSGLPDARCILFSSHVKPERGSTKENASYACNSCYKTFDDSYAFLDHIFQKQIGSDFSCLRQSSPDLSIHELDRSLIEQCFKNCLVRELSRTTSEKAAVGQVVVQEKEIELKLNSLTSATSW</sequence>
<evidence type="ECO:0000313" key="2">
    <source>
        <dbReference type="Proteomes" id="UP000076837"/>
    </source>
</evidence>